<feature type="transmembrane region" description="Helical" evidence="2">
    <location>
        <begin position="433"/>
        <end position="454"/>
    </location>
</feature>
<dbReference type="AlphaFoldDB" id="A0A9P6T9A7"/>
<dbReference type="PANTHER" id="PTHR39466:SF1">
    <property type="entry name" value="RGS DOMAIN-CONTAINING PROTEIN"/>
    <property type="match status" value="1"/>
</dbReference>
<feature type="transmembrane region" description="Helical" evidence="2">
    <location>
        <begin position="249"/>
        <end position="270"/>
    </location>
</feature>
<dbReference type="EMBL" id="MU167352">
    <property type="protein sequence ID" value="KAG0142328.1"/>
    <property type="molecule type" value="Genomic_DNA"/>
</dbReference>
<name>A0A9P6T9A7_9BASI</name>
<dbReference type="Proteomes" id="UP000886653">
    <property type="component" value="Unassembled WGS sequence"/>
</dbReference>
<reference evidence="3" key="1">
    <citation type="submission" date="2013-11" db="EMBL/GenBank/DDBJ databases">
        <title>Genome sequence of the fusiform rust pathogen reveals effectors for host alternation and coevolution with pine.</title>
        <authorList>
            <consortium name="DOE Joint Genome Institute"/>
            <person name="Smith K."/>
            <person name="Pendleton A."/>
            <person name="Kubisiak T."/>
            <person name="Anderson C."/>
            <person name="Salamov A."/>
            <person name="Aerts A."/>
            <person name="Riley R."/>
            <person name="Clum A."/>
            <person name="Lindquist E."/>
            <person name="Ence D."/>
            <person name="Campbell M."/>
            <person name="Kronenberg Z."/>
            <person name="Feau N."/>
            <person name="Dhillon B."/>
            <person name="Hamelin R."/>
            <person name="Burleigh J."/>
            <person name="Smith J."/>
            <person name="Yandell M."/>
            <person name="Nelson C."/>
            <person name="Grigoriev I."/>
            <person name="Davis J."/>
        </authorList>
    </citation>
    <scope>NUCLEOTIDE SEQUENCE</scope>
    <source>
        <strain evidence="3">G11</strain>
    </source>
</reference>
<dbReference type="Gene3D" id="1.10.167.10">
    <property type="entry name" value="Regulator of G-protein Signalling 4, domain 2"/>
    <property type="match status" value="1"/>
</dbReference>
<accession>A0A9P6T9A7</accession>
<evidence type="ECO:0000313" key="4">
    <source>
        <dbReference type="Proteomes" id="UP000886653"/>
    </source>
</evidence>
<dbReference type="SUPFAM" id="SSF48097">
    <property type="entry name" value="Regulator of G-protein signaling, RGS"/>
    <property type="match status" value="1"/>
</dbReference>
<dbReference type="OrthoDB" id="3232309at2759"/>
<gene>
    <name evidence="3" type="ORF">CROQUDRAFT_662703</name>
</gene>
<evidence type="ECO:0000256" key="1">
    <source>
        <dbReference type="SAM" id="MobiDB-lite"/>
    </source>
</evidence>
<feature type="region of interest" description="Disordered" evidence="1">
    <location>
        <begin position="1"/>
        <end position="21"/>
    </location>
</feature>
<protein>
    <recommendedName>
        <fullName evidence="5">RGS domain-containing protein</fullName>
    </recommendedName>
</protein>
<keyword evidence="4" id="KW-1185">Reference proteome</keyword>
<keyword evidence="2" id="KW-0812">Transmembrane</keyword>
<keyword evidence="2" id="KW-0472">Membrane</keyword>
<evidence type="ECO:0000313" key="3">
    <source>
        <dbReference type="EMBL" id="KAG0142328.1"/>
    </source>
</evidence>
<evidence type="ECO:0008006" key="5">
    <source>
        <dbReference type="Google" id="ProtNLM"/>
    </source>
</evidence>
<evidence type="ECO:0000256" key="2">
    <source>
        <dbReference type="SAM" id="Phobius"/>
    </source>
</evidence>
<feature type="transmembrane region" description="Helical" evidence="2">
    <location>
        <begin position="286"/>
        <end position="311"/>
    </location>
</feature>
<dbReference type="InterPro" id="IPR036305">
    <property type="entry name" value="RGS_sf"/>
</dbReference>
<dbReference type="PANTHER" id="PTHR39466">
    <property type="entry name" value="RGS DOMAIN-CONTAINING PROTEIN"/>
    <property type="match status" value="1"/>
</dbReference>
<proteinExistence type="predicted"/>
<comment type="caution">
    <text evidence="3">The sequence shown here is derived from an EMBL/GenBank/DDBJ whole genome shotgun (WGS) entry which is preliminary data.</text>
</comment>
<dbReference type="InterPro" id="IPR044926">
    <property type="entry name" value="RGS_subdomain_2"/>
</dbReference>
<keyword evidence="2" id="KW-1133">Transmembrane helix</keyword>
<sequence>MNPIEMPLDPGPPPVQQLQPKREPLKLSSLLELPNRIINPPVVSKSSSSSSSGSKLFGKVRTLERCRMSDVNLSDILDGQHLPPLTLCEFEDYLVHVEHAPENLYFYFWLQDYTKKYRRWETIQAQLDLKKNMESKPLRMNDLSDVSKKYPASMSMNKNMLPSDLNRSLETALNTFLKGEPAKRAGSELMLELELNLTAEVKERVKHETSVSGDPSIFGSVEKEVKNMLEESMRRWLVISSGNADRLRVWFAILLGVTCVLAAIAGSILLTCLTNSHSLRLATTPLFWLGITTFVCGLHRTCPVIFIFGSLRQIHPWEAVRPISIASLENGASPITLIKPSKYPSRDGTHETLKDQSSDPKNLLSAWDANFPTHSSSTFHPTLSFSEPTHFPKPIFPHLQAFRSSRNTKSTPIFGPVTRVISPIIVRAQRSHILTGIVWACILTTVWIPLWIFIPSIRYPIHEN</sequence>
<organism evidence="3 4">
    <name type="scientific">Cronartium quercuum f. sp. fusiforme G11</name>
    <dbReference type="NCBI Taxonomy" id="708437"/>
    <lineage>
        <taxon>Eukaryota</taxon>
        <taxon>Fungi</taxon>
        <taxon>Dikarya</taxon>
        <taxon>Basidiomycota</taxon>
        <taxon>Pucciniomycotina</taxon>
        <taxon>Pucciniomycetes</taxon>
        <taxon>Pucciniales</taxon>
        <taxon>Coleosporiaceae</taxon>
        <taxon>Cronartium</taxon>
    </lineage>
</organism>